<dbReference type="AlphaFoldDB" id="A0A0C3CFU4"/>
<reference evidence="2" key="2">
    <citation type="submission" date="2015-01" db="EMBL/GenBank/DDBJ databases">
        <title>Evolutionary Origins and Diversification of the Mycorrhizal Mutualists.</title>
        <authorList>
            <consortium name="DOE Joint Genome Institute"/>
            <consortium name="Mycorrhizal Genomics Consortium"/>
            <person name="Kohler A."/>
            <person name="Kuo A."/>
            <person name="Nagy L.G."/>
            <person name="Floudas D."/>
            <person name="Copeland A."/>
            <person name="Barry K.W."/>
            <person name="Cichocki N."/>
            <person name="Veneault-Fourrey C."/>
            <person name="LaButti K."/>
            <person name="Lindquist E.A."/>
            <person name="Lipzen A."/>
            <person name="Lundell T."/>
            <person name="Morin E."/>
            <person name="Murat C."/>
            <person name="Riley R."/>
            <person name="Ohm R."/>
            <person name="Sun H."/>
            <person name="Tunlid A."/>
            <person name="Henrissat B."/>
            <person name="Grigoriev I.V."/>
            <person name="Hibbett D.S."/>
            <person name="Martin F."/>
        </authorList>
    </citation>
    <scope>NUCLEOTIDE SEQUENCE [LARGE SCALE GENOMIC DNA]</scope>
    <source>
        <strain evidence="2">h7</strain>
    </source>
</reference>
<keyword evidence="2" id="KW-1185">Reference proteome</keyword>
<reference evidence="1 2" key="1">
    <citation type="submission" date="2014-04" db="EMBL/GenBank/DDBJ databases">
        <authorList>
            <consortium name="DOE Joint Genome Institute"/>
            <person name="Kuo A."/>
            <person name="Gay G."/>
            <person name="Dore J."/>
            <person name="Kohler A."/>
            <person name="Nagy L.G."/>
            <person name="Floudas D."/>
            <person name="Copeland A."/>
            <person name="Barry K.W."/>
            <person name="Cichocki N."/>
            <person name="Veneault-Fourrey C."/>
            <person name="LaButti K."/>
            <person name="Lindquist E.A."/>
            <person name="Lipzen A."/>
            <person name="Lundell T."/>
            <person name="Morin E."/>
            <person name="Murat C."/>
            <person name="Sun H."/>
            <person name="Tunlid A."/>
            <person name="Henrissat B."/>
            <person name="Grigoriev I.V."/>
            <person name="Hibbett D.S."/>
            <person name="Martin F."/>
            <person name="Nordberg H.P."/>
            <person name="Cantor M.N."/>
            <person name="Hua S.X."/>
        </authorList>
    </citation>
    <scope>NUCLEOTIDE SEQUENCE [LARGE SCALE GENOMIC DNA]</scope>
    <source>
        <strain evidence="2">h7</strain>
    </source>
</reference>
<protein>
    <submittedName>
        <fullName evidence="1">Uncharacterized protein</fullName>
    </submittedName>
</protein>
<dbReference type="Proteomes" id="UP000053424">
    <property type="component" value="Unassembled WGS sequence"/>
</dbReference>
<accession>A0A0C3CFU4</accession>
<evidence type="ECO:0000313" key="1">
    <source>
        <dbReference type="EMBL" id="KIM47610.1"/>
    </source>
</evidence>
<gene>
    <name evidence="1" type="ORF">M413DRAFT_439279</name>
</gene>
<proteinExistence type="predicted"/>
<organism evidence="1 2">
    <name type="scientific">Hebeloma cylindrosporum</name>
    <dbReference type="NCBI Taxonomy" id="76867"/>
    <lineage>
        <taxon>Eukaryota</taxon>
        <taxon>Fungi</taxon>
        <taxon>Dikarya</taxon>
        <taxon>Basidiomycota</taxon>
        <taxon>Agaricomycotina</taxon>
        <taxon>Agaricomycetes</taxon>
        <taxon>Agaricomycetidae</taxon>
        <taxon>Agaricales</taxon>
        <taxon>Agaricineae</taxon>
        <taxon>Hymenogastraceae</taxon>
        <taxon>Hebeloma</taxon>
    </lineage>
</organism>
<sequence>MFLLVAAGHTQPEALKMDLLYSVTRKFSASNCYPNVLPKRATLMVVALSKTTNYNGEMPTGTGPILFPALSRT</sequence>
<evidence type="ECO:0000313" key="2">
    <source>
        <dbReference type="Proteomes" id="UP000053424"/>
    </source>
</evidence>
<dbReference type="HOGENOM" id="CLU_2705069_0_0_1"/>
<name>A0A0C3CFU4_HEBCY</name>
<dbReference type="EMBL" id="KN831769">
    <property type="protein sequence ID" value="KIM47610.1"/>
    <property type="molecule type" value="Genomic_DNA"/>
</dbReference>